<name>A0A419S770_9SPHI</name>
<feature type="transmembrane region" description="Helical" evidence="7">
    <location>
        <begin position="189"/>
        <end position="206"/>
    </location>
</feature>
<comment type="caution">
    <text evidence="9">The sequence shown here is derived from an EMBL/GenBank/DDBJ whole genome shotgun (WGS) entry which is preliminary data.</text>
</comment>
<feature type="transmembrane region" description="Helical" evidence="7">
    <location>
        <begin position="302"/>
        <end position="330"/>
    </location>
</feature>
<dbReference type="Gene3D" id="1.20.1250.20">
    <property type="entry name" value="MFS general substrate transporter like domains"/>
    <property type="match status" value="2"/>
</dbReference>
<keyword evidence="4 7" id="KW-0812">Transmembrane</keyword>
<evidence type="ECO:0000256" key="7">
    <source>
        <dbReference type="SAM" id="Phobius"/>
    </source>
</evidence>
<organism evidence="9 10">
    <name type="scientific">Pelobium manganitolerans</name>
    <dbReference type="NCBI Taxonomy" id="1842495"/>
    <lineage>
        <taxon>Bacteria</taxon>
        <taxon>Pseudomonadati</taxon>
        <taxon>Bacteroidota</taxon>
        <taxon>Sphingobacteriia</taxon>
        <taxon>Sphingobacteriales</taxon>
        <taxon>Sphingobacteriaceae</taxon>
        <taxon>Pelobium</taxon>
    </lineage>
</organism>
<proteinExistence type="predicted"/>
<dbReference type="PANTHER" id="PTHR23513:SF9">
    <property type="entry name" value="ENTEROBACTIN EXPORTER ENTS"/>
    <property type="match status" value="1"/>
</dbReference>
<dbReference type="PROSITE" id="PS50850">
    <property type="entry name" value="MFS"/>
    <property type="match status" value="1"/>
</dbReference>
<dbReference type="CDD" id="cd06173">
    <property type="entry name" value="MFS_MefA_like"/>
    <property type="match status" value="1"/>
</dbReference>
<dbReference type="PANTHER" id="PTHR23513">
    <property type="entry name" value="INTEGRAL MEMBRANE EFFLUX PROTEIN-RELATED"/>
    <property type="match status" value="1"/>
</dbReference>
<dbReference type="OrthoDB" id="7283966at2"/>
<evidence type="ECO:0000256" key="2">
    <source>
        <dbReference type="ARBA" id="ARBA00022448"/>
    </source>
</evidence>
<keyword evidence="10" id="KW-1185">Reference proteome</keyword>
<dbReference type="GO" id="GO:0022857">
    <property type="term" value="F:transmembrane transporter activity"/>
    <property type="evidence" value="ECO:0007669"/>
    <property type="project" value="InterPro"/>
</dbReference>
<evidence type="ECO:0000256" key="6">
    <source>
        <dbReference type="ARBA" id="ARBA00023136"/>
    </source>
</evidence>
<gene>
    <name evidence="9" type="ORF">BCY91_02725</name>
</gene>
<reference evidence="9 10" key="1">
    <citation type="submission" date="2016-07" db="EMBL/GenBank/DDBJ databases">
        <title>Genome of Pelobium manganitolerans.</title>
        <authorList>
            <person name="Wu S."/>
            <person name="Wang G."/>
        </authorList>
    </citation>
    <scope>NUCLEOTIDE SEQUENCE [LARGE SCALE GENOMIC DNA]</scope>
    <source>
        <strain evidence="9 10">YS-25</strain>
    </source>
</reference>
<protein>
    <submittedName>
        <fullName evidence="9">MFS transporter</fullName>
    </submittedName>
</protein>
<feature type="domain" description="Major facilitator superfamily (MFS) profile" evidence="8">
    <location>
        <begin position="21"/>
        <end position="413"/>
    </location>
</feature>
<evidence type="ECO:0000313" key="9">
    <source>
        <dbReference type="EMBL" id="RKD17079.1"/>
    </source>
</evidence>
<feature type="transmembrane region" description="Helical" evidence="7">
    <location>
        <begin position="91"/>
        <end position="110"/>
    </location>
</feature>
<feature type="transmembrane region" description="Helical" evidence="7">
    <location>
        <begin position="54"/>
        <end position="79"/>
    </location>
</feature>
<sequence length="423" mass="46125">MLSEAFTPTKPDPYIALRYPEFRSFLFMRFFLTIGYQVQGVVIGWYIYNLTRDPFSLGLVGLAEAIPAIGIALYGGYVADKSNKKTLLNKVVALILFSSTVMFVATLPAVTNSVGQSSLINIIYLMIFVNGIARGFYAPTSFSLMAMMIPREHYGNSSTWNSSAWQTASIAGPAIGGLLYGFAGIHNTFIFILICLSIALVASFRIKSRPATYVRTTSIWQSLSEGLRFVFKTKMLLGALSLDLFSVFFGGAVALIPVIAKEVLHVGATEFGILRAAPAVGAVLTMLLMTRFSPMGKPWRNLLFAVSGFGISIICYGLSTNFYVTLFFLFLEGAFDSVSVIIRSTILQLLTPDDMRGRVSAVNSMFIGSSNEIGQFESGLTAKLMRTVPAIVFGGSMTLVVAAVTWLKTKKLVSLSLDEISKR</sequence>
<evidence type="ECO:0000256" key="5">
    <source>
        <dbReference type="ARBA" id="ARBA00022989"/>
    </source>
</evidence>
<dbReference type="InterPro" id="IPR020846">
    <property type="entry name" value="MFS_dom"/>
</dbReference>
<keyword evidence="5 7" id="KW-1133">Transmembrane helix</keyword>
<feature type="transmembrane region" description="Helical" evidence="7">
    <location>
        <begin position="236"/>
        <end position="260"/>
    </location>
</feature>
<keyword evidence="3" id="KW-1003">Cell membrane</keyword>
<feature type="transmembrane region" description="Helical" evidence="7">
    <location>
        <begin position="388"/>
        <end position="407"/>
    </location>
</feature>
<dbReference type="Proteomes" id="UP000283433">
    <property type="component" value="Unassembled WGS sequence"/>
</dbReference>
<dbReference type="InterPro" id="IPR036259">
    <property type="entry name" value="MFS_trans_sf"/>
</dbReference>
<dbReference type="AlphaFoldDB" id="A0A419S770"/>
<feature type="transmembrane region" description="Helical" evidence="7">
    <location>
        <begin position="272"/>
        <end position="290"/>
    </location>
</feature>
<feature type="transmembrane region" description="Helical" evidence="7">
    <location>
        <begin position="122"/>
        <end position="144"/>
    </location>
</feature>
<dbReference type="Pfam" id="PF05977">
    <property type="entry name" value="MFS_3"/>
    <property type="match status" value="1"/>
</dbReference>
<dbReference type="SUPFAM" id="SSF103473">
    <property type="entry name" value="MFS general substrate transporter"/>
    <property type="match status" value="1"/>
</dbReference>
<keyword evidence="2" id="KW-0813">Transport</keyword>
<evidence type="ECO:0000256" key="3">
    <source>
        <dbReference type="ARBA" id="ARBA00022475"/>
    </source>
</evidence>
<evidence type="ECO:0000256" key="4">
    <source>
        <dbReference type="ARBA" id="ARBA00022692"/>
    </source>
</evidence>
<dbReference type="EMBL" id="MBTA01000012">
    <property type="protein sequence ID" value="RKD17079.1"/>
    <property type="molecule type" value="Genomic_DNA"/>
</dbReference>
<feature type="transmembrane region" description="Helical" evidence="7">
    <location>
        <begin position="26"/>
        <end position="48"/>
    </location>
</feature>
<evidence type="ECO:0000256" key="1">
    <source>
        <dbReference type="ARBA" id="ARBA00004651"/>
    </source>
</evidence>
<evidence type="ECO:0000259" key="8">
    <source>
        <dbReference type="PROSITE" id="PS50850"/>
    </source>
</evidence>
<evidence type="ECO:0000313" key="10">
    <source>
        <dbReference type="Proteomes" id="UP000283433"/>
    </source>
</evidence>
<dbReference type="InterPro" id="IPR010290">
    <property type="entry name" value="TM_effector"/>
</dbReference>
<dbReference type="GO" id="GO:0005886">
    <property type="term" value="C:plasma membrane"/>
    <property type="evidence" value="ECO:0007669"/>
    <property type="project" value="UniProtKB-SubCell"/>
</dbReference>
<accession>A0A419S770</accession>
<comment type="subcellular location">
    <subcellularLocation>
        <location evidence="1">Cell membrane</location>
        <topology evidence="1">Multi-pass membrane protein</topology>
    </subcellularLocation>
</comment>
<keyword evidence="6 7" id="KW-0472">Membrane</keyword>